<dbReference type="GO" id="GO:0005829">
    <property type="term" value="C:cytosol"/>
    <property type="evidence" value="ECO:0007669"/>
    <property type="project" value="TreeGrafter"/>
</dbReference>
<sequence>MIAEVKAKIAQEKGESEYPVECQKLIYNGKVLDDAQTVEEVKIDTAKFVVIMITRQPAATDANTATAATESAPAAAAAQNPELTAEQEETVQAIVAMGYPRDRVIRALRASFFNGDRAVEYLCSGIPEDEGFEGSLFCL</sequence>
<gene>
    <name evidence="4" type="ORF">GPUH_LOCUS16749</name>
</gene>
<dbReference type="CDD" id="cd14280">
    <property type="entry name" value="UBA1_Rad23_like"/>
    <property type="match status" value="1"/>
</dbReference>
<dbReference type="Gene3D" id="1.10.8.10">
    <property type="entry name" value="DNA helicase RuvA subunit, C-terminal domain"/>
    <property type="match status" value="1"/>
</dbReference>
<evidence type="ECO:0000259" key="2">
    <source>
        <dbReference type="PROSITE" id="PS50030"/>
    </source>
</evidence>
<evidence type="ECO:0000313" key="5">
    <source>
        <dbReference type="Proteomes" id="UP000271098"/>
    </source>
</evidence>
<dbReference type="PANTHER" id="PTHR10621">
    <property type="entry name" value="UV EXCISION REPAIR PROTEIN RAD23"/>
    <property type="match status" value="1"/>
</dbReference>
<dbReference type="OrthoDB" id="419317at2759"/>
<dbReference type="GO" id="GO:0070628">
    <property type="term" value="F:proteasome binding"/>
    <property type="evidence" value="ECO:0007669"/>
    <property type="project" value="TreeGrafter"/>
</dbReference>
<dbReference type="GO" id="GO:0043161">
    <property type="term" value="P:proteasome-mediated ubiquitin-dependent protein catabolic process"/>
    <property type="evidence" value="ECO:0007669"/>
    <property type="project" value="TreeGrafter"/>
</dbReference>
<dbReference type="InterPro" id="IPR029071">
    <property type="entry name" value="Ubiquitin-like_domsf"/>
</dbReference>
<name>A0A183E708_9BILA</name>
<dbReference type="GO" id="GO:0043130">
    <property type="term" value="F:ubiquitin binding"/>
    <property type="evidence" value="ECO:0007669"/>
    <property type="project" value="TreeGrafter"/>
</dbReference>
<reference evidence="6" key="1">
    <citation type="submission" date="2016-06" db="UniProtKB">
        <authorList>
            <consortium name="WormBaseParasite"/>
        </authorList>
    </citation>
    <scope>IDENTIFICATION</scope>
</reference>
<evidence type="ECO:0000313" key="4">
    <source>
        <dbReference type="EMBL" id="VDN28475.1"/>
    </source>
</evidence>
<protein>
    <submittedName>
        <fullName evidence="6">UV excision repair protein RAD23</fullName>
    </submittedName>
</protein>
<dbReference type="InterPro" id="IPR015940">
    <property type="entry name" value="UBA"/>
</dbReference>
<dbReference type="SUPFAM" id="SSF46934">
    <property type="entry name" value="UBA-like"/>
    <property type="match status" value="1"/>
</dbReference>
<dbReference type="GO" id="GO:0005654">
    <property type="term" value="C:nucleoplasm"/>
    <property type="evidence" value="ECO:0007669"/>
    <property type="project" value="TreeGrafter"/>
</dbReference>
<evidence type="ECO:0000313" key="6">
    <source>
        <dbReference type="WBParaSite" id="GPUH_0001677101-mRNA-1"/>
    </source>
</evidence>
<evidence type="ECO:0000256" key="1">
    <source>
        <dbReference type="SAM" id="MobiDB-lite"/>
    </source>
</evidence>
<dbReference type="FunFam" id="1.10.8.10:FF:000003">
    <property type="entry name" value="UV excision repair protein RAD23 homolog"/>
    <property type="match status" value="1"/>
</dbReference>
<accession>A0A183E708</accession>
<keyword evidence="5" id="KW-1185">Reference proteome</keyword>
<dbReference type="AlphaFoldDB" id="A0A183E708"/>
<dbReference type="SMART" id="SM00165">
    <property type="entry name" value="UBA"/>
    <property type="match status" value="1"/>
</dbReference>
<dbReference type="CDD" id="cd01805">
    <property type="entry name" value="Ubl_Rad23"/>
    <property type="match status" value="1"/>
</dbReference>
<feature type="domain" description="Ubiquitin-like" evidence="3">
    <location>
        <begin position="1"/>
        <end position="58"/>
    </location>
</feature>
<dbReference type="InterPro" id="IPR009060">
    <property type="entry name" value="UBA-like_sf"/>
</dbReference>
<proteinExistence type="predicted"/>
<dbReference type="GO" id="GO:0031593">
    <property type="term" value="F:polyubiquitin modification-dependent protein binding"/>
    <property type="evidence" value="ECO:0007669"/>
    <property type="project" value="TreeGrafter"/>
</dbReference>
<feature type="region of interest" description="Disordered" evidence="1">
    <location>
        <begin position="62"/>
        <end position="84"/>
    </location>
</feature>
<feature type="domain" description="UBA" evidence="2">
    <location>
        <begin position="85"/>
        <end position="125"/>
    </location>
</feature>
<dbReference type="Proteomes" id="UP000271098">
    <property type="component" value="Unassembled WGS sequence"/>
</dbReference>
<dbReference type="PROSITE" id="PS50053">
    <property type="entry name" value="UBIQUITIN_2"/>
    <property type="match status" value="1"/>
</dbReference>
<organism evidence="6">
    <name type="scientific">Gongylonema pulchrum</name>
    <dbReference type="NCBI Taxonomy" id="637853"/>
    <lineage>
        <taxon>Eukaryota</taxon>
        <taxon>Metazoa</taxon>
        <taxon>Ecdysozoa</taxon>
        <taxon>Nematoda</taxon>
        <taxon>Chromadorea</taxon>
        <taxon>Rhabditida</taxon>
        <taxon>Spirurina</taxon>
        <taxon>Spiruromorpha</taxon>
        <taxon>Spiruroidea</taxon>
        <taxon>Gongylonematidae</taxon>
        <taxon>Gongylonema</taxon>
    </lineage>
</organism>
<dbReference type="InterPro" id="IPR000626">
    <property type="entry name" value="Ubiquitin-like_dom"/>
</dbReference>
<dbReference type="EMBL" id="UYRT01084184">
    <property type="protein sequence ID" value="VDN28475.1"/>
    <property type="molecule type" value="Genomic_DNA"/>
</dbReference>
<dbReference type="Pfam" id="PF00627">
    <property type="entry name" value="UBA"/>
    <property type="match status" value="1"/>
</dbReference>
<evidence type="ECO:0000259" key="3">
    <source>
        <dbReference type="PROSITE" id="PS50053"/>
    </source>
</evidence>
<dbReference type="Gene3D" id="3.10.20.90">
    <property type="entry name" value="Phosphatidylinositol 3-kinase Catalytic Subunit, Chain A, domain 1"/>
    <property type="match status" value="1"/>
</dbReference>
<dbReference type="WBParaSite" id="GPUH_0001677101-mRNA-1">
    <property type="protein sequence ID" value="GPUH_0001677101-mRNA-1"/>
    <property type="gene ID" value="GPUH_0001677101"/>
</dbReference>
<dbReference type="SUPFAM" id="SSF54236">
    <property type="entry name" value="Ubiquitin-like"/>
    <property type="match status" value="1"/>
</dbReference>
<reference evidence="4 5" key="2">
    <citation type="submission" date="2018-11" db="EMBL/GenBank/DDBJ databases">
        <authorList>
            <consortium name="Pathogen Informatics"/>
        </authorList>
    </citation>
    <scope>NUCLEOTIDE SEQUENCE [LARGE SCALE GENOMIC DNA]</scope>
</reference>
<dbReference type="Pfam" id="PF00240">
    <property type="entry name" value="ubiquitin"/>
    <property type="match status" value="1"/>
</dbReference>
<dbReference type="PROSITE" id="PS50030">
    <property type="entry name" value="UBA"/>
    <property type="match status" value="1"/>
</dbReference>
<dbReference type="PANTHER" id="PTHR10621:SF0">
    <property type="entry name" value="UV EXCISION REPAIR PROTEIN RAD23"/>
    <property type="match status" value="1"/>
</dbReference>